<gene>
    <name evidence="1" type="ORF">ACFFF6_07950</name>
</gene>
<accession>A0ABV6RA66</accession>
<dbReference type="Pfam" id="PF13450">
    <property type="entry name" value="NAD_binding_8"/>
    <property type="match status" value="1"/>
</dbReference>
<dbReference type="PANTHER" id="PTHR10668">
    <property type="entry name" value="PHYTOENE DEHYDROGENASE"/>
    <property type="match status" value="1"/>
</dbReference>
<evidence type="ECO:0000313" key="1">
    <source>
        <dbReference type="EMBL" id="MFC0673886.1"/>
    </source>
</evidence>
<sequence>MSAPSPVDAVVVGSGPNGLAAAVTLARAGLEVELLESQDSLGGGARTRGLGLAPGIVHDVCSAVHPMALASPFLQAFDLSARGVELLVPEASYAQPLEREPAAIAWRDLHRTADGLGRDGRRWRALLGPLVEDVEAVVDLSLGDRRSVPRGLLRPGPMGTAARLGAALAWQGTPAWNLAWRTERARALISGVAAHAIGTLPSPATAGVALMLATLGHAGGWPVVRGGSQAISDALVADLLAHGGRIRTGVHVTSRAQLPPARALLLDTTAGAAARILGSALPAPLRRALSRVPHGNAAAKVDLVLSGPIPWRDPEVGRAGTQHVGGTRAEMAFAEAEVARGRTPEKPMVLVSDPAAVDAQRERNGLRPVWAYAHVPFDDPGDPTEAVLAQLERFAPGVRDLVVAAHGVSAHRMAGHNPNLVGGDIALGRVSLWGLMARPTASADPFRLGDTGAYLCSSAAPPAPGVHGMNGWHAARRVLRQRFGIRTLPRLGPAS</sequence>
<dbReference type="Gene3D" id="3.50.50.60">
    <property type="entry name" value="FAD/NAD(P)-binding domain"/>
    <property type="match status" value="2"/>
</dbReference>
<keyword evidence="2" id="KW-1185">Reference proteome</keyword>
<protein>
    <submittedName>
        <fullName evidence="1">Phytoene desaturase family protein</fullName>
    </submittedName>
</protein>
<comment type="caution">
    <text evidence="1">The sequence shown here is derived from an EMBL/GenBank/DDBJ whole genome shotgun (WGS) entry which is preliminary data.</text>
</comment>
<dbReference type="EMBL" id="JBHLSV010000007">
    <property type="protein sequence ID" value="MFC0673886.1"/>
    <property type="molecule type" value="Genomic_DNA"/>
</dbReference>
<dbReference type="RefSeq" id="WP_376979819.1">
    <property type="nucleotide sequence ID" value="NZ_JBHLSV010000007.1"/>
</dbReference>
<dbReference type="InterPro" id="IPR036188">
    <property type="entry name" value="FAD/NAD-bd_sf"/>
</dbReference>
<dbReference type="PANTHER" id="PTHR10668:SF105">
    <property type="entry name" value="DEHYDROGENASE-RELATED"/>
    <property type="match status" value="1"/>
</dbReference>
<organism evidence="1 2">
    <name type="scientific">Brachybacterium hainanense</name>
    <dbReference type="NCBI Taxonomy" id="1541174"/>
    <lineage>
        <taxon>Bacteria</taxon>
        <taxon>Bacillati</taxon>
        <taxon>Actinomycetota</taxon>
        <taxon>Actinomycetes</taxon>
        <taxon>Micrococcales</taxon>
        <taxon>Dermabacteraceae</taxon>
        <taxon>Brachybacterium</taxon>
    </lineage>
</organism>
<reference evidence="1 2" key="1">
    <citation type="submission" date="2024-09" db="EMBL/GenBank/DDBJ databases">
        <authorList>
            <person name="Sun Q."/>
            <person name="Mori K."/>
        </authorList>
    </citation>
    <scope>NUCLEOTIDE SEQUENCE [LARGE SCALE GENOMIC DNA]</scope>
    <source>
        <strain evidence="1 2">CICC 10874</strain>
    </source>
</reference>
<dbReference type="SUPFAM" id="SSF51905">
    <property type="entry name" value="FAD/NAD(P)-binding domain"/>
    <property type="match status" value="1"/>
</dbReference>
<dbReference type="Proteomes" id="UP001589793">
    <property type="component" value="Unassembled WGS sequence"/>
</dbReference>
<evidence type="ECO:0000313" key="2">
    <source>
        <dbReference type="Proteomes" id="UP001589793"/>
    </source>
</evidence>
<name>A0ABV6RA66_9MICO</name>
<proteinExistence type="predicted"/>